<protein>
    <recommendedName>
        <fullName evidence="1">Glycosyltransferase 2-like domain-containing protein</fullName>
    </recommendedName>
</protein>
<evidence type="ECO:0000313" key="2">
    <source>
        <dbReference type="EMBL" id="MPM10458.1"/>
    </source>
</evidence>
<dbReference type="SUPFAM" id="SSF53448">
    <property type="entry name" value="Nucleotide-diphospho-sugar transferases"/>
    <property type="match status" value="1"/>
</dbReference>
<gene>
    <name evidence="2" type="ORF">SDC9_56790</name>
</gene>
<dbReference type="AlphaFoldDB" id="A0A644X3S1"/>
<proteinExistence type="predicted"/>
<name>A0A644X3S1_9ZZZZ</name>
<dbReference type="CDD" id="cd00761">
    <property type="entry name" value="Glyco_tranf_GTA_type"/>
    <property type="match status" value="1"/>
</dbReference>
<dbReference type="Pfam" id="PF00535">
    <property type="entry name" value="Glycos_transf_2"/>
    <property type="match status" value="1"/>
</dbReference>
<dbReference type="InterPro" id="IPR001173">
    <property type="entry name" value="Glyco_trans_2-like"/>
</dbReference>
<reference evidence="2" key="1">
    <citation type="submission" date="2019-08" db="EMBL/GenBank/DDBJ databases">
        <authorList>
            <person name="Kucharzyk K."/>
            <person name="Murdoch R.W."/>
            <person name="Higgins S."/>
            <person name="Loffler F."/>
        </authorList>
    </citation>
    <scope>NUCLEOTIDE SEQUENCE</scope>
</reference>
<dbReference type="Gene3D" id="3.90.550.10">
    <property type="entry name" value="Spore Coat Polysaccharide Biosynthesis Protein SpsA, Chain A"/>
    <property type="match status" value="1"/>
</dbReference>
<dbReference type="PANTHER" id="PTHR22916">
    <property type="entry name" value="GLYCOSYLTRANSFERASE"/>
    <property type="match status" value="1"/>
</dbReference>
<organism evidence="2">
    <name type="scientific">bioreactor metagenome</name>
    <dbReference type="NCBI Taxonomy" id="1076179"/>
    <lineage>
        <taxon>unclassified sequences</taxon>
        <taxon>metagenomes</taxon>
        <taxon>ecological metagenomes</taxon>
    </lineage>
</organism>
<comment type="caution">
    <text evidence="2">The sequence shown here is derived from an EMBL/GenBank/DDBJ whole genome shotgun (WGS) entry which is preliminary data.</text>
</comment>
<accession>A0A644X3S1</accession>
<dbReference type="GO" id="GO:0016758">
    <property type="term" value="F:hexosyltransferase activity"/>
    <property type="evidence" value="ECO:0007669"/>
    <property type="project" value="UniProtKB-ARBA"/>
</dbReference>
<dbReference type="InterPro" id="IPR029044">
    <property type="entry name" value="Nucleotide-diphossugar_trans"/>
</dbReference>
<feature type="domain" description="Glycosyltransferase 2-like" evidence="1">
    <location>
        <begin position="5"/>
        <end position="109"/>
    </location>
</feature>
<sequence>MPFVTVLTPTYNRAHTLHRLYESLLKQSFKDFDWVVIDDGSTDDTKALIRSYQQEAWFPIHYYYKPNGGKHTALNYALDKIDSLYVHIMDSDDALTDNALQLIKNNWDAIPPEEYERFWCVSGLCLDNQTGKIVGKKWPEGINTLVGRAQHKVIVKYPGDKSCCRKLSVLKEYPFPTFSDVKFVSEGMVWSKINQKFDQYCTNDVFRIYYTDSSDSLAAGKMHSKTRWRTYFYSSMFYVNECFDQITYNPKIVRSIISLARCSLLSRTPYTETMKGLNRWYKRVLVSLSYPVAWVIIKAQRISY</sequence>
<dbReference type="EMBL" id="VSSQ01001695">
    <property type="protein sequence ID" value="MPM10458.1"/>
    <property type="molecule type" value="Genomic_DNA"/>
</dbReference>
<dbReference type="PANTHER" id="PTHR22916:SF3">
    <property type="entry name" value="UDP-GLCNAC:BETAGAL BETA-1,3-N-ACETYLGLUCOSAMINYLTRANSFERASE-LIKE PROTEIN 1"/>
    <property type="match status" value="1"/>
</dbReference>
<evidence type="ECO:0000259" key="1">
    <source>
        <dbReference type="Pfam" id="PF00535"/>
    </source>
</evidence>